<dbReference type="EMBL" id="JACCJC010000095">
    <property type="protein sequence ID" value="KAF6225999.1"/>
    <property type="molecule type" value="Genomic_DNA"/>
</dbReference>
<dbReference type="OrthoDB" id="3919993at2759"/>
<name>A0A8H6CML0_9LECA</name>
<keyword evidence="3" id="KW-1185">Reference proteome</keyword>
<gene>
    <name evidence="2" type="ORF">HO173_012589</name>
</gene>
<comment type="caution">
    <text evidence="2">The sequence shown here is derived from an EMBL/GenBank/DDBJ whole genome shotgun (WGS) entry which is preliminary data.</text>
</comment>
<evidence type="ECO:0000313" key="2">
    <source>
        <dbReference type="EMBL" id="KAF6225999.1"/>
    </source>
</evidence>
<sequence length="362" mass="37692">MDFDGTPAICSTAAYEPYLQLSAFPPAQAYCSNLSSESPIQVGDPTCASGSDRCILLSYLQAADPTFAQTVCCCIGDCHKSESTVISIATNPPPNTSSASSKIGSAGSVSSVQSESPGVVTSSSTTTDVPTSSSFSVNSLSNSLPGGSPSILSSRSLSTSTSSAELPTSSSLLSSSTTSQTHTYSTISTSRKRSTSPSTGKSSSTRILSSGSSPSASETSPSSSNPPTSTASHTTSYSTCATCSYPTPTAACTKFNGYEQYHSGQCYIENTNNPGNVDPLYPPIYSTYPGTLNACDAATICALGSEGFDPNVYASFDLHYLCSNSSWVCVQYYGANFRASYFDVQDFDVVVAYGYYGMRDHD</sequence>
<evidence type="ECO:0000313" key="3">
    <source>
        <dbReference type="Proteomes" id="UP000578531"/>
    </source>
</evidence>
<evidence type="ECO:0000256" key="1">
    <source>
        <dbReference type="SAM" id="MobiDB-lite"/>
    </source>
</evidence>
<accession>A0A8H6CML0</accession>
<dbReference type="AlphaFoldDB" id="A0A8H6CML0"/>
<proteinExistence type="predicted"/>
<protein>
    <submittedName>
        <fullName evidence="2">Uncharacterized protein</fullName>
    </submittedName>
</protein>
<organism evidence="2 3">
    <name type="scientific">Letharia columbiana</name>
    <dbReference type="NCBI Taxonomy" id="112416"/>
    <lineage>
        <taxon>Eukaryota</taxon>
        <taxon>Fungi</taxon>
        <taxon>Dikarya</taxon>
        <taxon>Ascomycota</taxon>
        <taxon>Pezizomycotina</taxon>
        <taxon>Lecanoromycetes</taxon>
        <taxon>OSLEUM clade</taxon>
        <taxon>Lecanoromycetidae</taxon>
        <taxon>Lecanorales</taxon>
        <taxon>Lecanorineae</taxon>
        <taxon>Parmeliaceae</taxon>
        <taxon>Letharia</taxon>
    </lineage>
</organism>
<feature type="region of interest" description="Disordered" evidence="1">
    <location>
        <begin position="89"/>
        <end position="231"/>
    </location>
</feature>
<dbReference type="GeneID" id="59294223"/>
<reference evidence="2 3" key="1">
    <citation type="journal article" date="2020" name="Genomics">
        <title>Complete, high-quality genomes from long-read metagenomic sequencing of two wolf lichen thalli reveals enigmatic genome architecture.</title>
        <authorList>
            <person name="McKenzie S.K."/>
            <person name="Walston R.F."/>
            <person name="Allen J.L."/>
        </authorList>
    </citation>
    <scope>NUCLEOTIDE SEQUENCE [LARGE SCALE GENOMIC DNA]</scope>
    <source>
        <strain evidence="2">WasteWater2</strain>
    </source>
</reference>
<dbReference type="RefSeq" id="XP_037158666.1">
    <property type="nucleotide sequence ID" value="XM_037314424.1"/>
</dbReference>
<feature type="compositionally biased region" description="Low complexity" evidence="1">
    <location>
        <begin position="96"/>
        <end position="231"/>
    </location>
</feature>
<dbReference type="Proteomes" id="UP000578531">
    <property type="component" value="Unassembled WGS sequence"/>
</dbReference>